<reference evidence="2" key="1">
    <citation type="journal article" date="2023" name="Insect Mol. Biol.">
        <title>Genome sequencing provides insights into the evolution of gene families encoding plant cell wall-degrading enzymes in longhorned beetles.</title>
        <authorList>
            <person name="Shin N.R."/>
            <person name="Okamura Y."/>
            <person name="Kirsch R."/>
            <person name="Pauchet Y."/>
        </authorList>
    </citation>
    <scope>NUCLEOTIDE SEQUENCE</scope>
    <source>
        <strain evidence="2">MMC_N1</strain>
    </source>
</reference>
<dbReference type="EMBL" id="JAPWTJ010000068">
    <property type="protein sequence ID" value="KAJ8983596.1"/>
    <property type="molecule type" value="Genomic_DNA"/>
</dbReference>
<feature type="non-terminal residue" evidence="2">
    <location>
        <position position="39"/>
    </location>
</feature>
<proteinExistence type="predicted"/>
<keyword evidence="3" id="KW-1185">Reference proteome</keyword>
<feature type="compositionally biased region" description="Polar residues" evidence="1">
    <location>
        <begin position="7"/>
        <end position="16"/>
    </location>
</feature>
<evidence type="ECO:0000313" key="2">
    <source>
        <dbReference type="EMBL" id="KAJ8983596.1"/>
    </source>
</evidence>
<feature type="region of interest" description="Disordered" evidence="1">
    <location>
        <begin position="1"/>
        <end position="39"/>
    </location>
</feature>
<feature type="compositionally biased region" description="Basic and acidic residues" evidence="1">
    <location>
        <begin position="17"/>
        <end position="39"/>
    </location>
</feature>
<accession>A0ABQ9JZ13</accession>
<organism evidence="2 3">
    <name type="scientific">Molorchus minor</name>
    <dbReference type="NCBI Taxonomy" id="1323400"/>
    <lineage>
        <taxon>Eukaryota</taxon>
        <taxon>Metazoa</taxon>
        <taxon>Ecdysozoa</taxon>
        <taxon>Arthropoda</taxon>
        <taxon>Hexapoda</taxon>
        <taxon>Insecta</taxon>
        <taxon>Pterygota</taxon>
        <taxon>Neoptera</taxon>
        <taxon>Endopterygota</taxon>
        <taxon>Coleoptera</taxon>
        <taxon>Polyphaga</taxon>
        <taxon>Cucujiformia</taxon>
        <taxon>Chrysomeloidea</taxon>
        <taxon>Cerambycidae</taxon>
        <taxon>Lamiinae</taxon>
        <taxon>Monochamini</taxon>
        <taxon>Molorchus</taxon>
    </lineage>
</organism>
<protein>
    <submittedName>
        <fullName evidence="2">Uncharacterized protein</fullName>
    </submittedName>
</protein>
<name>A0ABQ9JZ13_9CUCU</name>
<evidence type="ECO:0000256" key="1">
    <source>
        <dbReference type="SAM" id="MobiDB-lite"/>
    </source>
</evidence>
<gene>
    <name evidence="2" type="ORF">NQ317_004233</name>
</gene>
<dbReference type="Proteomes" id="UP001162164">
    <property type="component" value="Unassembled WGS sequence"/>
</dbReference>
<evidence type="ECO:0000313" key="3">
    <source>
        <dbReference type="Proteomes" id="UP001162164"/>
    </source>
</evidence>
<comment type="caution">
    <text evidence="2">The sequence shown here is derived from an EMBL/GenBank/DDBJ whole genome shotgun (WGS) entry which is preliminary data.</text>
</comment>
<sequence>MYHIEIATTSIGSQLTDSERKRKAEGLQRLKSDSDSVKK</sequence>